<keyword evidence="3" id="KW-1185">Reference proteome</keyword>
<reference evidence="2" key="1">
    <citation type="journal article" date="2022" name="bioRxiv">
        <title>Sequencing and chromosome-scale assembly of the giantPleurodeles waltlgenome.</title>
        <authorList>
            <person name="Brown T."/>
            <person name="Elewa A."/>
            <person name="Iarovenko S."/>
            <person name="Subramanian E."/>
            <person name="Araus A.J."/>
            <person name="Petzold A."/>
            <person name="Susuki M."/>
            <person name="Suzuki K.-i.T."/>
            <person name="Hayashi T."/>
            <person name="Toyoda A."/>
            <person name="Oliveira C."/>
            <person name="Osipova E."/>
            <person name="Leigh N.D."/>
            <person name="Simon A."/>
            <person name="Yun M.H."/>
        </authorList>
    </citation>
    <scope>NUCLEOTIDE SEQUENCE</scope>
    <source>
        <strain evidence="2">20211129_DDA</strain>
        <tissue evidence="2">Liver</tissue>
    </source>
</reference>
<comment type="caution">
    <text evidence="2">The sequence shown here is derived from an EMBL/GenBank/DDBJ whole genome shotgun (WGS) entry which is preliminary data.</text>
</comment>
<evidence type="ECO:0000256" key="1">
    <source>
        <dbReference type="SAM" id="MobiDB-lite"/>
    </source>
</evidence>
<organism evidence="2 3">
    <name type="scientific">Pleurodeles waltl</name>
    <name type="common">Iberian ribbed newt</name>
    <dbReference type="NCBI Taxonomy" id="8319"/>
    <lineage>
        <taxon>Eukaryota</taxon>
        <taxon>Metazoa</taxon>
        <taxon>Chordata</taxon>
        <taxon>Craniata</taxon>
        <taxon>Vertebrata</taxon>
        <taxon>Euteleostomi</taxon>
        <taxon>Amphibia</taxon>
        <taxon>Batrachia</taxon>
        <taxon>Caudata</taxon>
        <taxon>Salamandroidea</taxon>
        <taxon>Salamandridae</taxon>
        <taxon>Pleurodelinae</taxon>
        <taxon>Pleurodeles</taxon>
    </lineage>
</organism>
<evidence type="ECO:0000313" key="3">
    <source>
        <dbReference type="Proteomes" id="UP001066276"/>
    </source>
</evidence>
<feature type="region of interest" description="Disordered" evidence="1">
    <location>
        <begin position="1"/>
        <end position="36"/>
    </location>
</feature>
<proteinExistence type="predicted"/>
<dbReference type="EMBL" id="JANPWB010000014">
    <property type="protein sequence ID" value="KAJ1095949.1"/>
    <property type="molecule type" value="Genomic_DNA"/>
</dbReference>
<feature type="compositionally biased region" description="Basic and acidic residues" evidence="1">
    <location>
        <begin position="93"/>
        <end position="102"/>
    </location>
</feature>
<name>A0AAV7LYI4_PLEWA</name>
<dbReference type="Proteomes" id="UP001066276">
    <property type="component" value="Chromosome 10"/>
</dbReference>
<protein>
    <submittedName>
        <fullName evidence="2">Uncharacterized protein</fullName>
    </submittedName>
</protein>
<evidence type="ECO:0000313" key="2">
    <source>
        <dbReference type="EMBL" id="KAJ1095949.1"/>
    </source>
</evidence>
<feature type="region of interest" description="Disordered" evidence="1">
    <location>
        <begin position="55"/>
        <end position="105"/>
    </location>
</feature>
<feature type="compositionally biased region" description="Pro residues" evidence="1">
    <location>
        <begin position="18"/>
        <end position="30"/>
    </location>
</feature>
<gene>
    <name evidence="2" type="ORF">NDU88_001099</name>
</gene>
<feature type="compositionally biased region" description="Basic residues" evidence="1">
    <location>
        <begin position="61"/>
        <end position="73"/>
    </location>
</feature>
<feature type="compositionally biased region" description="Basic and acidic residues" evidence="1">
    <location>
        <begin position="1"/>
        <end position="10"/>
    </location>
</feature>
<dbReference type="AlphaFoldDB" id="A0AAV7LYI4"/>
<sequence>MRRGTHELRRWGSSKPCTGPPRSQPPPPTPAREAPVAVAMATRWASDAAPRALANAARCSSRPRGRGGGRQRPRCGLGSRGESGGRRPMTAREPSRSAEGRKATRLGSVFTALHCSNHS</sequence>
<accession>A0AAV7LYI4</accession>